<feature type="region of interest" description="Disordered" evidence="8">
    <location>
        <begin position="66"/>
        <end position="122"/>
    </location>
</feature>
<dbReference type="AlphaFoldDB" id="A0A437K6N4"/>
<feature type="transmembrane region" description="Helical" evidence="9">
    <location>
        <begin position="20"/>
        <end position="40"/>
    </location>
</feature>
<name>A0A437K6N4_9BACI</name>
<evidence type="ECO:0000256" key="7">
    <source>
        <dbReference type="PROSITE-ProRule" id="PRU00473"/>
    </source>
</evidence>
<comment type="caution">
    <text evidence="11">The sequence shown here is derived from an EMBL/GenBank/DDBJ whole genome shotgun (WGS) entry which is preliminary data.</text>
</comment>
<feature type="domain" description="OmpA-like" evidence="10">
    <location>
        <begin position="146"/>
        <end position="269"/>
    </location>
</feature>
<dbReference type="GO" id="GO:0005886">
    <property type="term" value="C:plasma membrane"/>
    <property type="evidence" value="ECO:0007669"/>
    <property type="project" value="UniProtKB-SubCell"/>
</dbReference>
<keyword evidence="5 9" id="KW-1133">Transmembrane helix</keyword>
<evidence type="ECO:0000259" key="10">
    <source>
        <dbReference type="PROSITE" id="PS51123"/>
    </source>
</evidence>
<keyword evidence="11" id="KW-0282">Flagellum</keyword>
<dbReference type="InterPro" id="IPR036737">
    <property type="entry name" value="OmpA-like_sf"/>
</dbReference>
<evidence type="ECO:0000256" key="1">
    <source>
        <dbReference type="ARBA" id="ARBA00004162"/>
    </source>
</evidence>
<dbReference type="SUPFAM" id="SSF103088">
    <property type="entry name" value="OmpA-like"/>
    <property type="match status" value="1"/>
</dbReference>
<proteinExistence type="inferred from homology"/>
<keyword evidence="11" id="KW-0966">Cell projection</keyword>
<dbReference type="PANTHER" id="PTHR30329">
    <property type="entry name" value="STATOR ELEMENT OF FLAGELLAR MOTOR COMPLEX"/>
    <property type="match status" value="1"/>
</dbReference>
<evidence type="ECO:0000256" key="8">
    <source>
        <dbReference type="SAM" id="MobiDB-lite"/>
    </source>
</evidence>
<feature type="region of interest" description="Disordered" evidence="8">
    <location>
        <begin position="248"/>
        <end position="273"/>
    </location>
</feature>
<dbReference type="InterPro" id="IPR050330">
    <property type="entry name" value="Bact_OuterMem_StrucFunc"/>
</dbReference>
<dbReference type="Gene3D" id="3.30.1330.60">
    <property type="entry name" value="OmpA-like domain"/>
    <property type="match status" value="1"/>
</dbReference>
<evidence type="ECO:0000313" key="11">
    <source>
        <dbReference type="EMBL" id="RVT59074.1"/>
    </source>
</evidence>
<dbReference type="GeneID" id="87618050"/>
<evidence type="ECO:0000256" key="9">
    <source>
        <dbReference type="SAM" id="Phobius"/>
    </source>
</evidence>
<dbReference type="Pfam" id="PF00691">
    <property type="entry name" value="OmpA"/>
    <property type="match status" value="1"/>
</dbReference>
<dbReference type="PROSITE" id="PS51123">
    <property type="entry name" value="OMPA_2"/>
    <property type="match status" value="1"/>
</dbReference>
<organism evidence="11 12">
    <name type="scientific">Niallia taxi</name>
    <dbReference type="NCBI Taxonomy" id="2499688"/>
    <lineage>
        <taxon>Bacteria</taxon>
        <taxon>Bacillati</taxon>
        <taxon>Bacillota</taxon>
        <taxon>Bacilli</taxon>
        <taxon>Bacillales</taxon>
        <taxon>Bacillaceae</taxon>
        <taxon>Niallia</taxon>
    </lineage>
</organism>
<dbReference type="PANTHER" id="PTHR30329:SF21">
    <property type="entry name" value="LIPOPROTEIN YIAD-RELATED"/>
    <property type="match status" value="1"/>
</dbReference>
<dbReference type="NCBIfam" id="NF005831">
    <property type="entry name" value="PRK07734.1"/>
    <property type="match status" value="1"/>
</dbReference>
<evidence type="ECO:0000256" key="4">
    <source>
        <dbReference type="ARBA" id="ARBA00022692"/>
    </source>
</evidence>
<feature type="compositionally biased region" description="Basic and acidic residues" evidence="8">
    <location>
        <begin position="250"/>
        <end position="262"/>
    </location>
</feature>
<sequence length="273" mass="30976">MSKKRKKKEHHEEHVDESWLVPYADLLTLLLALFIVLYAMSSVDQKKFAALAEVFNQEFQAGTGIFEYPSPTPAEVEEKSDLDENNKTKGDASEEESSKNTNVSEEELSEAQQKQDQEELQGVQDKLDSYIEKNNLEDKLETSLTDEGLLVSIRDNVLFTSGNANIREKDEHLVSEISNLLIMDPPRSIIVSGHTDNVPIKNAEFESNWDLSVSRAINFMKLLLRNNDKLNPSSFSAKGYGEFKPIASNKTEKGREKNRRVEILIQPRTVTED</sequence>
<dbReference type="InterPro" id="IPR025713">
    <property type="entry name" value="MotB-like_N_dom"/>
</dbReference>
<evidence type="ECO:0000256" key="2">
    <source>
        <dbReference type="ARBA" id="ARBA00008914"/>
    </source>
</evidence>
<protein>
    <submittedName>
        <fullName evidence="11">Flagellar motor protein MotB</fullName>
    </submittedName>
</protein>
<keyword evidence="6 7" id="KW-0472">Membrane</keyword>
<evidence type="ECO:0000256" key="3">
    <source>
        <dbReference type="ARBA" id="ARBA00022475"/>
    </source>
</evidence>
<evidence type="ECO:0000256" key="6">
    <source>
        <dbReference type="ARBA" id="ARBA00023136"/>
    </source>
</evidence>
<keyword evidence="4 9" id="KW-0812">Transmembrane</keyword>
<evidence type="ECO:0000313" key="12">
    <source>
        <dbReference type="Proteomes" id="UP000288024"/>
    </source>
</evidence>
<keyword evidence="11" id="KW-0969">Cilium</keyword>
<dbReference type="EMBL" id="RZTZ01000010">
    <property type="protein sequence ID" value="RVT59074.1"/>
    <property type="molecule type" value="Genomic_DNA"/>
</dbReference>
<comment type="subcellular location">
    <subcellularLocation>
        <location evidence="1">Cell membrane</location>
        <topology evidence="1">Single-pass membrane protein</topology>
    </subcellularLocation>
</comment>
<keyword evidence="3" id="KW-1003">Cell membrane</keyword>
<comment type="similarity">
    <text evidence="2">Belongs to the MotB family.</text>
</comment>
<keyword evidence="12" id="KW-1185">Reference proteome</keyword>
<evidence type="ECO:0000256" key="5">
    <source>
        <dbReference type="ARBA" id="ARBA00022989"/>
    </source>
</evidence>
<dbReference type="InterPro" id="IPR006665">
    <property type="entry name" value="OmpA-like"/>
</dbReference>
<dbReference type="Proteomes" id="UP000288024">
    <property type="component" value="Unassembled WGS sequence"/>
</dbReference>
<gene>
    <name evidence="11" type="primary">motB</name>
    <name evidence="11" type="ORF">EM808_20025</name>
</gene>
<accession>A0A437K6N4</accession>
<reference evidence="11 12" key="1">
    <citation type="submission" date="2019-01" db="EMBL/GenBank/DDBJ databases">
        <title>Bacillus sp. M5HDSG1-1, whole genome shotgun sequence.</title>
        <authorList>
            <person name="Tuo L."/>
        </authorList>
    </citation>
    <scope>NUCLEOTIDE SEQUENCE [LARGE SCALE GENOMIC DNA]</scope>
    <source>
        <strain evidence="11 12">M5HDSG1-1</strain>
    </source>
</reference>
<dbReference type="CDD" id="cd07185">
    <property type="entry name" value="OmpA_C-like"/>
    <property type="match status" value="1"/>
</dbReference>
<dbReference type="RefSeq" id="WP_127740080.1">
    <property type="nucleotide sequence ID" value="NZ_CAJCKN010000003.1"/>
</dbReference>
<dbReference type="Pfam" id="PF13677">
    <property type="entry name" value="MotB_plug"/>
    <property type="match status" value="1"/>
</dbReference>
<feature type="compositionally biased region" description="Basic and acidic residues" evidence="8">
    <location>
        <begin position="76"/>
        <end position="98"/>
    </location>
</feature>